<keyword evidence="2" id="KW-1185">Reference proteome</keyword>
<evidence type="ECO:0000313" key="2">
    <source>
        <dbReference type="Proteomes" id="UP001234297"/>
    </source>
</evidence>
<organism evidence="1 2">
    <name type="scientific">Persea americana</name>
    <name type="common">Avocado</name>
    <dbReference type="NCBI Taxonomy" id="3435"/>
    <lineage>
        <taxon>Eukaryota</taxon>
        <taxon>Viridiplantae</taxon>
        <taxon>Streptophyta</taxon>
        <taxon>Embryophyta</taxon>
        <taxon>Tracheophyta</taxon>
        <taxon>Spermatophyta</taxon>
        <taxon>Magnoliopsida</taxon>
        <taxon>Magnoliidae</taxon>
        <taxon>Laurales</taxon>
        <taxon>Lauraceae</taxon>
        <taxon>Persea</taxon>
    </lineage>
</organism>
<sequence length="102" mass="10832">MKTIAAVAKVAAPDYLRWNVSPPLKTLHKRLAGTPLHCRAEDPAEELAIRPPRLDEAKASMIRPCSSRTIPPRPATPVSGWNEPSMLSLKVAGGGGAQVAGE</sequence>
<evidence type="ECO:0000313" key="1">
    <source>
        <dbReference type="EMBL" id="KAJ8650118.1"/>
    </source>
</evidence>
<dbReference type="Proteomes" id="UP001234297">
    <property type="component" value="Chromosome 1"/>
</dbReference>
<gene>
    <name evidence="1" type="ORF">MRB53_003141</name>
</gene>
<protein>
    <submittedName>
        <fullName evidence="1">Uncharacterized protein</fullName>
    </submittedName>
</protein>
<proteinExistence type="predicted"/>
<dbReference type="EMBL" id="CM056809">
    <property type="protein sequence ID" value="KAJ8650118.1"/>
    <property type="molecule type" value="Genomic_DNA"/>
</dbReference>
<accession>A0ACC2MX73</accession>
<reference evidence="1 2" key="1">
    <citation type="journal article" date="2022" name="Hortic Res">
        <title>A haplotype resolved chromosomal level avocado genome allows analysis of novel avocado genes.</title>
        <authorList>
            <person name="Nath O."/>
            <person name="Fletcher S.J."/>
            <person name="Hayward A."/>
            <person name="Shaw L.M."/>
            <person name="Masouleh A.K."/>
            <person name="Furtado A."/>
            <person name="Henry R.J."/>
            <person name="Mitter N."/>
        </authorList>
    </citation>
    <scope>NUCLEOTIDE SEQUENCE [LARGE SCALE GENOMIC DNA]</scope>
    <source>
        <strain evidence="2">cv. Hass</strain>
    </source>
</reference>
<comment type="caution">
    <text evidence="1">The sequence shown here is derived from an EMBL/GenBank/DDBJ whole genome shotgun (WGS) entry which is preliminary data.</text>
</comment>
<name>A0ACC2MX73_PERAE</name>